<keyword evidence="4" id="KW-0347">Helicase</keyword>
<dbReference type="InterPro" id="IPR014014">
    <property type="entry name" value="RNA_helicase_DEAD_Q_motif"/>
</dbReference>
<sequence length="125" mass="14569">SDRGRSGGRDLRQNFKSDRSRNEFKNTLRKPNWSRMNLKPFQKDFYKPHPSLLNQNAEFVEKFRRDNEITIAGKDIPNPIQEFSQLTFPDYVRDEIVRQGYDKPTAIQGQGWPIVMSGRNVVGIA</sequence>
<evidence type="ECO:0000256" key="4">
    <source>
        <dbReference type="ARBA" id="ARBA00022806"/>
    </source>
</evidence>
<feature type="compositionally biased region" description="Basic and acidic residues" evidence="7">
    <location>
        <begin position="1"/>
        <end position="26"/>
    </location>
</feature>
<dbReference type="SUPFAM" id="SSF52540">
    <property type="entry name" value="P-loop containing nucleoside triphosphate hydrolases"/>
    <property type="match status" value="1"/>
</dbReference>
<proteinExistence type="predicted"/>
<dbReference type="GO" id="GO:0003724">
    <property type="term" value="F:RNA helicase activity"/>
    <property type="evidence" value="ECO:0007669"/>
    <property type="project" value="UniProtKB-EC"/>
</dbReference>
<evidence type="ECO:0000256" key="3">
    <source>
        <dbReference type="ARBA" id="ARBA00022801"/>
    </source>
</evidence>
<dbReference type="EC" id="3.6.4.13" evidence="1"/>
<evidence type="ECO:0000256" key="7">
    <source>
        <dbReference type="SAM" id="MobiDB-lite"/>
    </source>
</evidence>
<protein>
    <recommendedName>
        <fullName evidence="1">RNA helicase</fullName>
        <ecNumber evidence="1">3.6.4.13</ecNumber>
    </recommendedName>
</protein>
<feature type="domain" description="DEAD-box RNA helicase Q" evidence="8">
    <location>
        <begin position="81"/>
        <end position="109"/>
    </location>
</feature>
<dbReference type="InterPro" id="IPR027417">
    <property type="entry name" value="P-loop_NTPase"/>
</dbReference>
<evidence type="ECO:0000256" key="2">
    <source>
        <dbReference type="ARBA" id="ARBA00022741"/>
    </source>
</evidence>
<feature type="non-terminal residue" evidence="9">
    <location>
        <position position="125"/>
    </location>
</feature>
<dbReference type="GO" id="GO:0016787">
    <property type="term" value="F:hydrolase activity"/>
    <property type="evidence" value="ECO:0007669"/>
    <property type="project" value="UniProtKB-KW"/>
</dbReference>
<organism evidence="9">
    <name type="scientific">Cuerna arida</name>
    <dbReference type="NCBI Taxonomy" id="1464854"/>
    <lineage>
        <taxon>Eukaryota</taxon>
        <taxon>Metazoa</taxon>
        <taxon>Ecdysozoa</taxon>
        <taxon>Arthropoda</taxon>
        <taxon>Hexapoda</taxon>
        <taxon>Insecta</taxon>
        <taxon>Pterygota</taxon>
        <taxon>Neoptera</taxon>
        <taxon>Paraneoptera</taxon>
        <taxon>Hemiptera</taxon>
        <taxon>Auchenorrhyncha</taxon>
        <taxon>Membracoidea</taxon>
        <taxon>Cicadellidae</taxon>
        <taxon>Cicadellinae</taxon>
        <taxon>Proconiini</taxon>
        <taxon>Cuerna</taxon>
    </lineage>
</organism>
<name>A0A1B6G7F4_9HEMI</name>
<dbReference type="Gene3D" id="3.40.50.300">
    <property type="entry name" value="P-loop containing nucleotide triphosphate hydrolases"/>
    <property type="match status" value="1"/>
</dbReference>
<evidence type="ECO:0000313" key="9">
    <source>
        <dbReference type="EMBL" id="JAS58263.1"/>
    </source>
</evidence>
<dbReference type="GO" id="GO:0005524">
    <property type="term" value="F:ATP binding"/>
    <property type="evidence" value="ECO:0007669"/>
    <property type="project" value="UniProtKB-KW"/>
</dbReference>
<evidence type="ECO:0000256" key="1">
    <source>
        <dbReference type="ARBA" id="ARBA00012552"/>
    </source>
</evidence>
<feature type="short sequence motif" description="Q motif" evidence="6">
    <location>
        <begin position="81"/>
        <end position="109"/>
    </location>
</feature>
<keyword evidence="5" id="KW-0067">ATP-binding</keyword>
<evidence type="ECO:0000256" key="6">
    <source>
        <dbReference type="PROSITE-ProRule" id="PRU00552"/>
    </source>
</evidence>
<accession>A0A1B6G7F4</accession>
<dbReference type="EMBL" id="GECZ01011506">
    <property type="protein sequence ID" value="JAS58263.1"/>
    <property type="molecule type" value="Transcribed_RNA"/>
</dbReference>
<feature type="non-terminal residue" evidence="9">
    <location>
        <position position="1"/>
    </location>
</feature>
<evidence type="ECO:0000256" key="5">
    <source>
        <dbReference type="ARBA" id="ARBA00022840"/>
    </source>
</evidence>
<evidence type="ECO:0000259" key="8">
    <source>
        <dbReference type="PROSITE" id="PS51195"/>
    </source>
</evidence>
<feature type="region of interest" description="Disordered" evidence="7">
    <location>
        <begin position="1"/>
        <end position="29"/>
    </location>
</feature>
<keyword evidence="3" id="KW-0378">Hydrolase</keyword>
<dbReference type="AlphaFoldDB" id="A0A1B6G7F4"/>
<keyword evidence="2" id="KW-0547">Nucleotide-binding</keyword>
<reference evidence="9" key="1">
    <citation type="submission" date="2015-11" db="EMBL/GenBank/DDBJ databases">
        <title>De novo transcriptome assembly of four potential Pierce s Disease insect vectors from Arizona vineyards.</title>
        <authorList>
            <person name="Tassone E.E."/>
        </authorList>
    </citation>
    <scope>NUCLEOTIDE SEQUENCE</scope>
</reference>
<gene>
    <name evidence="9" type="ORF">g.48160</name>
</gene>
<dbReference type="PROSITE" id="PS51195">
    <property type="entry name" value="Q_MOTIF"/>
    <property type="match status" value="1"/>
</dbReference>